<comment type="caution">
    <text evidence="1">The sequence shown here is derived from an EMBL/GenBank/DDBJ whole genome shotgun (WGS) entry which is preliminary data.</text>
</comment>
<keyword evidence="2" id="KW-1185">Reference proteome</keyword>
<gene>
    <name evidence="1" type="ORF">HMPREF9442_00999</name>
</gene>
<dbReference type="AlphaFoldDB" id="F3QS44"/>
<proteinExistence type="predicted"/>
<name>F3QS44_9BACT</name>
<sequence>MKIPFFEGRGVIVWKDAILACLARTFVSVVRLFEGTFGIMEGNIVRSLVKDA</sequence>
<dbReference type="STRING" id="762982.HMPREF9442_00999"/>
<dbReference type="EMBL" id="AFBR01000024">
    <property type="protein sequence ID" value="EGG55607.1"/>
    <property type="molecule type" value="Genomic_DNA"/>
</dbReference>
<organism evidence="1 2">
    <name type="scientific">Paraprevotella xylaniphila YIT 11841</name>
    <dbReference type="NCBI Taxonomy" id="762982"/>
    <lineage>
        <taxon>Bacteria</taxon>
        <taxon>Pseudomonadati</taxon>
        <taxon>Bacteroidota</taxon>
        <taxon>Bacteroidia</taxon>
        <taxon>Bacteroidales</taxon>
        <taxon>Prevotellaceae</taxon>
        <taxon>Paraprevotella</taxon>
    </lineage>
</organism>
<evidence type="ECO:0000313" key="2">
    <source>
        <dbReference type="Proteomes" id="UP000005546"/>
    </source>
</evidence>
<accession>F3QS44</accession>
<reference evidence="1 2" key="1">
    <citation type="submission" date="2011-02" db="EMBL/GenBank/DDBJ databases">
        <authorList>
            <person name="Weinstock G."/>
            <person name="Sodergren E."/>
            <person name="Clifton S."/>
            <person name="Fulton L."/>
            <person name="Fulton B."/>
            <person name="Courtney L."/>
            <person name="Fronick C."/>
            <person name="Harrison M."/>
            <person name="Strong C."/>
            <person name="Farmer C."/>
            <person name="Delahaunty K."/>
            <person name="Markovic C."/>
            <person name="Hall O."/>
            <person name="Minx P."/>
            <person name="Tomlinson C."/>
            <person name="Mitreva M."/>
            <person name="Hou S."/>
            <person name="Chen J."/>
            <person name="Wollam A."/>
            <person name="Pepin K.H."/>
            <person name="Johnson M."/>
            <person name="Bhonagiri V."/>
            <person name="Zhang X."/>
            <person name="Suruliraj S."/>
            <person name="Warren W."/>
            <person name="Chinwalla A."/>
            <person name="Mardis E.R."/>
            <person name="Wilson R.K."/>
        </authorList>
    </citation>
    <scope>NUCLEOTIDE SEQUENCE [LARGE SCALE GENOMIC DNA]</scope>
    <source>
        <strain evidence="1 2">YIT 11841</strain>
    </source>
</reference>
<protein>
    <submittedName>
        <fullName evidence="1">Uncharacterized protein</fullName>
    </submittedName>
</protein>
<evidence type="ECO:0000313" key="1">
    <source>
        <dbReference type="EMBL" id="EGG55607.1"/>
    </source>
</evidence>
<dbReference type="Proteomes" id="UP000005546">
    <property type="component" value="Unassembled WGS sequence"/>
</dbReference>
<dbReference type="HOGENOM" id="CLU_3082879_0_0_10"/>